<sequence>MLPRTSFLPLRTLRPLLLLTLLLSWIHLLLLIPIPSHSTRIPFFITLTLLAILNVLLLADILVLPLLAQRKARRESSTYVEHPLRKEGTLSFLPWRVVQGIVGVVGVGFFVWAALAGDAWDGKGGVGERMGMWILGGLVCAGWGLLGVDLAGTWLRKRKGRGEFVV</sequence>
<feature type="transmembrane region" description="Helical" evidence="1">
    <location>
        <begin position="93"/>
        <end position="115"/>
    </location>
</feature>
<evidence type="ECO:0000313" key="3">
    <source>
        <dbReference type="Proteomes" id="UP000799444"/>
    </source>
</evidence>
<dbReference type="EMBL" id="ML996343">
    <property type="protein sequence ID" value="KAF2727264.1"/>
    <property type="molecule type" value="Genomic_DNA"/>
</dbReference>
<reference evidence="2" key="1">
    <citation type="journal article" date="2020" name="Stud. Mycol.">
        <title>101 Dothideomycetes genomes: a test case for predicting lifestyles and emergence of pathogens.</title>
        <authorList>
            <person name="Haridas S."/>
            <person name="Albert R."/>
            <person name="Binder M."/>
            <person name="Bloem J."/>
            <person name="Labutti K."/>
            <person name="Salamov A."/>
            <person name="Andreopoulos B."/>
            <person name="Baker S."/>
            <person name="Barry K."/>
            <person name="Bills G."/>
            <person name="Bluhm B."/>
            <person name="Cannon C."/>
            <person name="Castanera R."/>
            <person name="Culley D."/>
            <person name="Daum C."/>
            <person name="Ezra D."/>
            <person name="Gonzalez J."/>
            <person name="Henrissat B."/>
            <person name="Kuo A."/>
            <person name="Liang C."/>
            <person name="Lipzen A."/>
            <person name="Lutzoni F."/>
            <person name="Magnuson J."/>
            <person name="Mondo S."/>
            <person name="Nolan M."/>
            <person name="Ohm R."/>
            <person name="Pangilinan J."/>
            <person name="Park H.-J."/>
            <person name="Ramirez L."/>
            <person name="Alfaro M."/>
            <person name="Sun H."/>
            <person name="Tritt A."/>
            <person name="Yoshinaga Y."/>
            <person name="Zwiers L.-H."/>
            <person name="Turgeon B."/>
            <person name="Goodwin S."/>
            <person name="Spatafora J."/>
            <person name="Crous P."/>
            <person name="Grigoriev I."/>
        </authorList>
    </citation>
    <scope>NUCLEOTIDE SEQUENCE</scope>
    <source>
        <strain evidence="2">CBS 125425</strain>
    </source>
</reference>
<protein>
    <submittedName>
        <fullName evidence="2">Uncharacterized protein</fullName>
    </submittedName>
</protein>
<proteinExistence type="predicted"/>
<name>A0A9P4QLR9_9PLEO</name>
<dbReference type="AlphaFoldDB" id="A0A9P4QLR9"/>
<gene>
    <name evidence="2" type="ORF">EJ04DRAFT_570533</name>
</gene>
<keyword evidence="3" id="KW-1185">Reference proteome</keyword>
<comment type="caution">
    <text evidence="2">The sequence shown here is derived from an EMBL/GenBank/DDBJ whole genome shotgun (WGS) entry which is preliminary data.</text>
</comment>
<accession>A0A9P4QLR9</accession>
<feature type="transmembrane region" description="Helical" evidence="1">
    <location>
        <begin position="41"/>
        <end position="67"/>
    </location>
</feature>
<keyword evidence="1" id="KW-1133">Transmembrane helix</keyword>
<organism evidence="2 3">
    <name type="scientific">Polyplosphaeria fusca</name>
    <dbReference type="NCBI Taxonomy" id="682080"/>
    <lineage>
        <taxon>Eukaryota</taxon>
        <taxon>Fungi</taxon>
        <taxon>Dikarya</taxon>
        <taxon>Ascomycota</taxon>
        <taxon>Pezizomycotina</taxon>
        <taxon>Dothideomycetes</taxon>
        <taxon>Pleosporomycetidae</taxon>
        <taxon>Pleosporales</taxon>
        <taxon>Tetraplosphaeriaceae</taxon>
        <taxon>Polyplosphaeria</taxon>
    </lineage>
</organism>
<keyword evidence="1" id="KW-0472">Membrane</keyword>
<feature type="transmembrane region" description="Helical" evidence="1">
    <location>
        <begin position="130"/>
        <end position="151"/>
    </location>
</feature>
<keyword evidence="1" id="KW-0812">Transmembrane</keyword>
<dbReference type="Proteomes" id="UP000799444">
    <property type="component" value="Unassembled WGS sequence"/>
</dbReference>
<evidence type="ECO:0000256" key="1">
    <source>
        <dbReference type="SAM" id="Phobius"/>
    </source>
</evidence>
<evidence type="ECO:0000313" key="2">
    <source>
        <dbReference type="EMBL" id="KAF2727264.1"/>
    </source>
</evidence>